<evidence type="ECO:0000256" key="1">
    <source>
        <dbReference type="SAM" id="MobiDB-lite"/>
    </source>
</evidence>
<dbReference type="Pfam" id="PF14291">
    <property type="entry name" value="DUF4371"/>
    <property type="match status" value="1"/>
</dbReference>
<dbReference type="EMBL" id="CAJNYV010006213">
    <property type="protein sequence ID" value="CAF3809608.1"/>
    <property type="molecule type" value="Genomic_DNA"/>
</dbReference>
<feature type="domain" description="TTF-type" evidence="2">
    <location>
        <begin position="113"/>
        <end position="214"/>
    </location>
</feature>
<dbReference type="AlphaFoldDB" id="A0A821T3R0"/>
<dbReference type="PANTHER" id="PTHR45749">
    <property type="match status" value="1"/>
</dbReference>
<dbReference type="PANTHER" id="PTHR45749:SF37">
    <property type="entry name" value="OS05G0311600 PROTEIN"/>
    <property type="match status" value="1"/>
</dbReference>
<dbReference type="InterPro" id="IPR006580">
    <property type="entry name" value="Znf_TTF"/>
</dbReference>
<dbReference type="SMART" id="SM00597">
    <property type="entry name" value="ZnF_TTF"/>
    <property type="match status" value="1"/>
</dbReference>
<sequence length="742" mass="85146">MDNGKRKTLDSYFFLSTQKKSKSPHEQSNDADNENAITQSFDSHPSRVTFDINEPVETPSIMLSQNINSENQKNVQHAEKNNNKTIGDVVDVSISCQDPPAQPKLTSYPKNHENRSFVAKWYDGRPWLEYSIEKDGSYCYYCRHFGVPTSSSNKKTQTDGFINNGFKNWKKALDKSKGFDQHLKSYGHILAASNYAAYQQREQSQSNVIHMLENGRVEQIRRNRQRLMKIASALLLCAKQGIGIRGHDEREISQNRGNFLEILQWASSTDPIVKSIFEDNTGNSTYLSPRVQNELIKIMAEHTKRQITENIKGNVFSLLADESRDTSGHEQLSIVVRVVVPISTNGNKNVIQEYFLGLVRLHEFDAPTLSDEIANYLIKCGIELKSCISQCYDGASVMSGKCAGIQSILRKNHMPNGIYIHCHAHKLNPVIVDVSKIVKYINEFYQIVSKIHSYFTSSSVTNEYYQIAQQKLALTTTLKLKTWSDIRWDSRWSSINAIMLNYESIILHLIILLKKEIIVPLMQEKYGIDMNRKSKHRRANIIPTRFKDAFITSTIGHRQEITSEDGYRDNIYYSLIDAILIEMRDRFSPSNIALLSSLSSISPQNKNFLNYDLLLPLSSHINCDRNYLFNEIQVLKPMLDNKNLSSISELYHDLMPLQQAFPNMMLMIKAALTIPVSSSTCERVFSKMKLIKTRIRRTTADERLSDLCVLSIERDFQMDYEQVIDQFSINHKNSRILLRLAE</sequence>
<organism evidence="4 5">
    <name type="scientific">Rotaria socialis</name>
    <dbReference type="NCBI Taxonomy" id="392032"/>
    <lineage>
        <taxon>Eukaryota</taxon>
        <taxon>Metazoa</taxon>
        <taxon>Spiralia</taxon>
        <taxon>Gnathifera</taxon>
        <taxon>Rotifera</taxon>
        <taxon>Eurotatoria</taxon>
        <taxon>Bdelloidea</taxon>
        <taxon>Philodinida</taxon>
        <taxon>Philodinidae</taxon>
        <taxon>Rotaria</taxon>
    </lineage>
</organism>
<reference evidence="4" key="1">
    <citation type="submission" date="2021-02" db="EMBL/GenBank/DDBJ databases">
        <authorList>
            <person name="Nowell W R."/>
        </authorList>
    </citation>
    <scope>NUCLEOTIDE SEQUENCE</scope>
</reference>
<dbReference type="SUPFAM" id="SSF53098">
    <property type="entry name" value="Ribonuclease H-like"/>
    <property type="match status" value="1"/>
</dbReference>
<dbReference type="InterPro" id="IPR008906">
    <property type="entry name" value="HATC_C_dom"/>
</dbReference>
<dbReference type="GO" id="GO:0046983">
    <property type="term" value="F:protein dimerization activity"/>
    <property type="evidence" value="ECO:0007669"/>
    <property type="project" value="InterPro"/>
</dbReference>
<accession>A0A821T3R0</accession>
<evidence type="ECO:0000313" key="5">
    <source>
        <dbReference type="Proteomes" id="UP000663838"/>
    </source>
</evidence>
<dbReference type="Proteomes" id="UP000663865">
    <property type="component" value="Unassembled WGS sequence"/>
</dbReference>
<protein>
    <recommendedName>
        <fullName evidence="2">TTF-type domain-containing protein</fullName>
    </recommendedName>
</protein>
<proteinExistence type="predicted"/>
<dbReference type="Pfam" id="PF05699">
    <property type="entry name" value="Dimer_Tnp_hAT"/>
    <property type="match status" value="1"/>
</dbReference>
<evidence type="ECO:0000313" key="3">
    <source>
        <dbReference type="EMBL" id="CAF3809608.1"/>
    </source>
</evidence>
<dbReference type="Proteomes" id="UP000663838">
    <property type="component" value="Unassembled WGS sequence"/>
</dbReference>
<feature type="region of interest" description="Disordered" evidence="1">
    <location>
        <begin position="1"/>
        <end position="47"/>
    </location>
</feature>
<gene>
    <name evidence="3" type="ORF">KIK155_LOCUS32910</name>
    <name evidence="4" type="ORF">TOA249_LOCUS28395</name>
</gene>
<dbReference type="InterPro" id="IPR012337">
    <property type="entry name" value="RNaseH-like_sf"/>
</dbReference>
<evidence type="ECO:0000313" key="4">
    <source>
        <dbReference type="EMBL" id="CAF4869825.1"/>
    </source>
</evidence>
<dbReference type="EMBL" id="CAJOBS010003936">
    <property type="protein sequence ID" value="CAF4869825.1"/>
    <property type="molecule type" value="Genomic_DNA"/>
</dbReference>
<name>A0A821T3R0_9BILA</name>
<dbReference type="InterPro" id="IPR025398">
    <property type="entry name" value="DUF4371"/>
</dbReference>
<evidence type="ECO:0000259" key="2">
    <source>
        <dbReference type="SMART" id="SM00597"/>
    </source>
</evidence>
<comment type="caution">
    <text evidence="4">The sequence shown here is derived from an EMBL/GenBank/DDBJ whole genome shotgun (WGS) entry which is preliminary data.</text>
</comment>